<name>A0ABT6FBI1_9BACT</name>
<dbReference type="Proteomes" id="UP001216907">
    <property type="component" value="Unassembled WGS sequence"/>
</dbReference>
<keyword evidence="3" id="KW-1185">Reference proteome</keyword>
<evidence type="ECO:0000256" key="1">
    <source>
        <dbReference type="SAM" id="SignalP"/>
    </source>
</evidence>
<dbReference type="RefSeq" id="WP_277861287.1">
    <property type="nucleotide sequence ID" value="NZ_JARRAG010000002.1"/>
</dbReference>
<sequence length="182" mass="19574">MLRIFTFNVLVLSASLVATALGAGDEGKKSSPVTAKAAFDRLKTVVGEWKNSKPCNGGEGEGSDVVRYKLTGAGSALVETSSPDTPMEMISVYHLDGDDLKMTHYCAIKNQPRLKLDRAASTADRLVFVFDGGANIDPSKDMYISGLVMNFHPDGKIVSEWDCNQGAEKVGPTTFELTRAPK</sequence>
<protein>
    <submittedName>
        <fullName evidence="2">Uncharacterized protein</fullName>
    </submittedName>
</protein>
<evidence type="ECO:0000313" key="2">
    <source>
        <dbReference type="EMBL" id="MDG3004936.1"/>
    </source>
</evidence>
<feature type="signal peptide" evidence="1">
    <location>
        <begin position="1"/>
        <end position="20"/>
    </location>
</feature>
<proteinExistence type="predicted"/>
<gene>
    <name evidence="2" type="ORF">PZE19_14205</name>
</gene>
<dbReference type="EMBL" id="JARRAG010000002">
    <property type="protein sequence ID" value="MDG3004936.1"/>
    <property type="molecule type" value="Genomic_DNA"/>
</dbReference>
<evidence type="ECO:0000313" key="3">
    <source>
        <dbReference type="Proteomes" id="UP001216907"/>
    </source>
</evidence>
<reference evidence="2 3" key="1">
    <citation type="submission" date="2023-03" db="EMBL/GenBank/DDBJ databases">
        <title>Paludisphaera mucosa sp. nov. a novel planctomycete from northern fen.</title>
        <authorList>
            <person name="Ivanova A."/>
        </authorList>
    </citation>
    <scope>NUCLEOTIDE SEQUENCE [LARGE SCALE GENOMIC DNA]</scope>
    <source>
        <strain evidence="2 3">Pla2</strain>
    </source>
</reference>
<feature type="chain" id="PRO_5046193524" evidence="1">
    <location>
        <begin position="21"/>
        <end position="182"/>
    </location>
</feature>
<accession>A0ABT6FBI1</accession>
<organism evidence="2 3">
    <name type="scientific">Paludisphaera mucosa</name>
    <dbReference type="NCBI Taxonomy" id="3030827"/>
    <lineage>
        <taxon>Bacteria</taxon>
        <taxon>Pseudomonadati</taxon>
        <taxon>Planctomycetota</taxon>
        <taxon>Planctomycetia</taxon>
        <taxon>Isosphaerales</taxon>
        <taxon>Isosphaeraceae</taxon>
        <taxon>Paludisphaera</taxon>
    </lineage>
</organism>
<comment type="caution">
    <text evidence="2">The sequence shown here is derived from an EMBL/GenBank/DDBJ whole genome shotgun (WGS) entry which is preliminary data.</text>
</comment>
<keyword evidence="1" id="KW-0732">Signal</keyword>